<protein>
    <submittedName>
        <fullName evidence="4">DNA-protecting protein DprA</fullName>
    </submittedName>
</protein>
<dbReference type="InterPro" id="IPR057666">
    <property type="entry name" value="DrpA_SLOG"/>
</dbReference>
<evidence type="ECO:0000256" key="1">
    <source>
        <dbReference type="ARBA" id="ARBA00006525"/>
    </source>
</evidence>
<evidence type="ECO:0000313" key="4">
    <source>
        <dbReference type="EMBL" id="PIZ16440.1"/>
    </source>
</evidence>
<dbReference type="Pfam" id="PF17782">
    <property type="entry name" value="WHD_DprA"/>
    <property type="match status" value="1"/>
</dbReference>
<evidence type="ECO:0000259" key="3">
    <source>
        <dbReference type="Pfam" id="PF17782"/>
    </source>
</evidence>
<dbReference type="AlphaFoldDB" id="A0A2M7SAB3"/>
<reference evidence="5" key="1">
    <citation type="submission" date="2017-09" db="EMBL/GenBank/DDBJ databases">
        <title>Depth-based differentiation of microbial function through sediment-hosted aquifers and enrichment of novel symbionts in the deep terrestrial subsurface.</title>
        <authorList>
            <person name="Probst A.J."/>
            <person name="Ladd B."/>
            <person name="Jarett J.K."/>
            <person name="Geller-Mcgrath D.E."/>
            <person name="Sieber C.M.K."/>
            <person name="Emerson J.B."/>
            <person name="Anantharaman K."/>
            <person name="Thomas B.C."/>
            <person name="Malmstrom R."/>
            <person name="Stieglmeier M."/>
            <person name="Klingl A."/>
            <person name="Woyke T."/>
            <person name="Ryan C.M."/>
            <person name="Banfield J.F."/>
        </authorList>
    </citation>
    <scope>NUCLEOTIDE SEQUENCE [LARGE SCALE GENOMIC DNA]</scope>
</reference>
<dbReference type="SUPFAM" id="SSF46785">
    <property type="entry name" value="Winged helix' DNA-binding domain"/>
    <property type="match status" value="1"/>
</dbReference>
<dbReference type="SUPFAM" id="SSF102405">
    <property type="entry name" value="MCP/YpsA-like"/>
    <property type="match status" value="1"/>
</dbReference>
<gene>
    <name evidence="4" type="primary">dprA</name>
    <name evidence="4" type="ORF">COY52_07060</name>
</gene>
<dbReference type="Proteomes" id="UP000229307">
    <property type="component" value="Unassembled WGS sequence"/>
</dbReference>
<feature type="domain" description="Smf/DprA SLOG" evidence="2">
    <location>
        <begin position="79"/>
        <end position="287"/>
    </location>
</feature>
<feature type="domain" description="DprA winged helix" evidence="3">
    <location>
        <begin position="305"/>
        <end position="363"/>
    </location>
</feature>
<dbReference type="PANTHER" id="PTHR43022">
    <property type="entry name" value="PROTEIN SMF"/>
    <property type="match status" value="1"/>
</dbReference>
<dbReference type="GO" id="GO:0009294">
    <property type="term" value="P:DNA-mediated transformation"/>
    <property type="evidence" value="ECO:0007669"/>
    <property type="project" value="InterPro"/>
</dbReference>
<name>A0A2M7SAB3_9BACT</name>
<accession>A0A2M7SAB3</accession>
<dbReference type="InterPro" id="IPR010994">
    <property type="entry name" value="RuvA_2-like"/>
</dbReference>
<comment type="caution">
    <text evidence="4">The sequence shown here is derived from an EMBL/GenBank/DDBJ whole genome shotgun (WGS) entry which is preliminary data.</text>
</comment>
<dbReference type="Gene3D" id="3.40.50.450">
    <property type="match status" value="1"/>
</dbReference>
<dbReference type="NCBIfam" id="TIGR00732">
    <property type="entry name" value="dprA"/>
    <property type="match status" value="1"/>
</dbReference>
<dbReference type="InterPro" id="IPR003488">
    <property type="entry name" value="DprA"/>
</dbReference>
<evidence type="ECO:0000259" key="2">
    <source>
        <dbReference type="Pfam" id="PF02481"/>
    </source>
</evidence>
<dbReference type="SUPFAM" id="SSF47781">
    <property type="entry name" value="RuvA domain 2-like"/>
    <property type="match status" value="1"/>
</dbReference>
<proteinExistence type="inferred from homology"/>
<dbReference type="InterPro" id="IPR036390">
    <property type="entry name" value="WH_DNA-bd_sf"/>
</dbReference>
<dbReference type="EMBL" id="PFMR01000187">
    <property type="protein sequence ID" value="PIZ16440.1"/>
    <property type="molecule type" value="Genomic_DNA"/>
</dbReference>
<comment type="similarity">
    <text evidence="1">Belongs to the DprA/Smf family.</text>
</comment>
<evidence type="ECO:0000313" key="5">
    <source>
        <dbReference type="Proteomes" id="UP000229307"/>
    </source>
</evidence>
<sequence>MENEKTAWVALNMAGIGSGKLKNLLQFFGSPEGILGRSAGDLGKTEGIGEETARRISGFADGKAAKRELEKAEKTGVRVMIAADKDYPFLLSQIYDPPIVLYVKGKLLEQDRNAVGIVGSRRPSIQGRLNAEKLGTELASRGFTVVSGMARGIDTAGHRGALSAKGRTIAVMGSGLDVVYPPENKGLMDEISRSGAVISEFPFGTKPDRQNFPRRNRVVSGLSLGVVVVEAGEKSGALITAGFALEQGREVFAVPGNVNLPTTKGCHQLIRDGAKLVEKVEDILEELNTDSVSVSACQRVNEKEKASKQLPLNNEEAKIYELISGEPVYIDELAKQAGTESYKLSQVLVNLEIRGLIKQLPGKYYVKR</sequence>
<organism evidence="4 5">
    <name type="scientific">Candidatus Desantisbacteria bacterium CG_4_10_14_0_8_um_filter_48_22</name>
    <dbReference type="NCBI Taxonomy" id="1974543"/>
    <lineage>
        <taxon>Bacteria</taxon>
        <taxon>Candidatus Desantisiibacteriota</taxon>
    </lineage>
</organism>
<dbReference type="PANTHER" id="PTHR43022:SF1">
    <property type="entry name" value="PROTEIN SMF"/>
    <property type="match status" value="1"/>
</dbReference>
<dbReference type="Pfam" id="PF02481">
    <property type="entry name" value="DNA_processg_A"/>
    <property type="match status" value="1"/>
</dbReference>
<dbReference type="InterPro" id="IPR041614">
    <property type="entry name" value="DprA_WH"/>
</dbReference>